<dbReference type="PANTHER" id="PTHR42789:SF1">
    <property type="entry name" value="D-ISOMER SPECIFIC 2-HYDROXYACID DEHYDROGENASE FAMILY PROTEIN (AFU_ORTHOLOGUE AFUA_6G10090)"/>
    <property type="match status" value="1"/>
</dbReference>
<dbReference type="AlphaFoldDB" id="A0A6H2H6W7"/>
<dbReference type="SUPFAM" id="SSF51735">
    <property type="entry name" value="NAD(P)-binding Rossmann-fold domains"/>
    <property type="match status" value="1"/>
</dbReference>
<dbReference type="Pfam" id="PF02826">
    <property type="entry name" value="2-Hacid_dh_C"/>
    <property type="match status" value="1"/>
</dbReference>
<reference evidence="7 8" key="1">
    <citation type="submission" date="2020-04" db="EMBL/GenBank/DDBJ databases">
        <title>Complete genome of a Psychrophilic, Marine, Gas Vacuolate Bacterium Polaromonas vacuolata KCTC 22033T.</title>
        <authorList>
            <person name="Hwang K."/>
            <person name="Kim K.M."/>
        </authorList>
    </citation>
    <scope>NUCLEOTIDE SEQUENCE [LARGE SCALE GENOMIC DNA]</scope>
    <source>
        <strain evidence="7 8">KCTC 22033</strain>
    </source>
</reference>
<dbReference type="PANTHER" id="PTHR42789">
    <property type="entry name" value="D-ISOMER SPECIFIC 2-HYDROXYACID DEHYDROGENASE FAMILY PROTEIN (AFU_ORTHOLOGUE AFUA_6G10090)"/>
    <property type="match status" value="1"/>
</dbReference>
<evidence type="ECO:0000256" key="4">
    <source>
        <dbReference type="RuleBase" id="RU003719"/>
    </source>
</evidence>
<dbReference type="EMBL" id="CP051461">
    <property type="protein sequence ID" value="QJC55621.1"/>
    <property type="molecule type" value="Genomic_DNA"/>
</dbReference>
<protein>
    <submittedName>
        <fullName evidence="7">(S)-sulfolactate dehydrogenase</fullName>
        <ecNumber evidence="7">1.1.1.310</ecNumber>
    </submittedName>
</protein>
<dbReference type="RefSeq" id="WP_168921459.1">
    <property type="nucleotide sequence ID" value="NZ_CP051461.1"/>
</dbReference>
<dbReference type="InterPro" id="IPR006140">
    <property type="entry name" value="D-isomer_DH_NAD-bd"/>
</dbReference>
<name>A0A6H2H6W7_9BURK</name>
<dbReference type="Pfam" id="PF00389">
    <property type="entry name" value="2-Hacid_dh"/>
    <property type="match status" value="1"/>
</dbReference>
<dbReference type="Proteomes" id="UP000502041">
    <property type="component" value="Chromosome"/>
</dbReference>
<keyword evidence="8" id="KW-1185">Reference proteome</keyword>
<evidence type="ECO:0000259" key="6">
    <source>
        <dbReference type="Pfam" id="PF02826"/>
    </source>
</evidence>
<evidence type="ECO:0000256" key="2">
    <source>
        <dbReference type="ARBA" id="ARBA00023002"/>
    </source>
</evidence>
<keyword evidence="2 4" id="KW-0560">Oxidoreductase</keyword>
<dbReference type="KEGG" id="pvac:HC248_00903"/>
<dbReference type="GO" id="GO:0051287">
    <property type="term" value="F:NAD binding"/>
    <property type="evidence" value="ECO:0007669"/>
    <property type="project" value="InterPro"/>
</dbReference>
<dbReference type="InterPro" id="IPR036291">
    <property type="entry name" value="NAD(P)-bd_dom_sf"/>
</dbReference>
<dbReference type="Gene3D" id="3.40.50.720">
    <property type="entry name" value="NAD(P)-binding Rossmann-like Domain"/>
    <property type="match status" value="2"/>
</dbReference>
<dbReference type="InterPro" id="IPR050857">
    <property type="entry name" value="D-2-hydroxyacid_DH"/>
</dbReference>
<dbReference type="EC" id="1.1.1.310" evidence="7"/>
<evidence type="ECO:0000313" key="8">
    <source>
        <dbReference type="Proteomes" id="UP000502041"/>
    </source>
</evidence>
<evidence type="ECO:0000313" key="7">
    <source>
        <dbReference type="EMBL" id="QJC55621.1"/>
    </source>
</evidence>
<feature type="domain" description="D-isomer specific 2-hydroxyacid dehydrogenase NAD-binding" evidence="6">
    <location>
        <begin position="130"/>
        <end position="279"/>
    </location>
</feature>
<evidence type="ECO:0000256" key="3">
    <source>
        <dbReference type="ARBA" id="ARBA00023027"/>
    </source>
</evidence>
<dbReference type="SUPFAM" id="SSF52283">
    <property type="entry name" value="Formate/glycerate dehydrogenase catalytic domain-like"/>
    <property type="match status" value="1"/>
</dbReference>
<dbReference type="GO" id="GO:0102155">
    <property type="term" value="F:S-sulfolactate dehydrogenase activity"/>
    <property type="evidence" value="ECO:0007669"/>
    <property type="project" value="UniProtKB-EC"/>
</dbReference>
<accession>A0A6H2H6W7</accession>
<feature type="domain" description="D-isomer specific 2-hydroxyacid dehydrogenase catalytic" evidence="5">
    <location>
        <begin position="3"/>
        <end position="317"/>
    </location>
</feature>
<proteinExistence type="inferred from homology"/>
<evidence type="ECO:0000256" key="1">
    <source>
        <dbReference type="ARBA" id="ARBA00005854"/>
    </source>
</evidence>
<dbReference type="InterPro" id="IPR006139">
    <property type="entry name" value="D-isomer_2_OHA_DH_cat_dom"/>
</dbReference>
<comment type="similarity">
    <text evidence="1 4">Belongs to the D-isomer specific 2-hydroxyacid dehydrogenase family.</text>
</comment>
<organism evidence="7 8">
    <name type="scientific">Polaromonas vacuolata</name>
    <dbReference type="NCBI Taxonomy" id="37448"/>
    <lineage>
        <taxon>Bacteria</taxon>
        <taxon>Pseudomonadati</taxon>
        <taxon>Pseudomonadota</taxon>
        <taxon>Betaproteobacteria</taxon>
        <taxon>Burkholderiales</taxon>
        <taxon>Comamonadaceae</taxon>
        <taxon>Polaromonas</taxon>
    </lineage>
</organism>
<gene>
    <name evidence="7" type="primary">slcC</name>
    <name evidence="7" type="ORF">HC248_00903</name>
</gene>
<evidence type="ECO:0000259" key="5">
    <source>
        <dbReference type="Pfam" id="PF00389"/>
    </source>
</evidence>
<keyword evidence="3" id="KW-0520">NAD</keyword>
<sequence>MDILLLDALMPAARAWLEARYELAFCPELAQDSVALRQKAHRACAIVLPRKTLLTRELIAFMPRLKVVCRLHTGIDNADLEACRERGIKVVHASSANLRSNAEYLLSSLLLLYRRGLVSSLMGRRLASVPIGRELHGSTVAILGLAPTAHILANMLHSLGVKLIGYDPVVPPTAPVWAQLKIEAVSLPEMIARADAVSVQMLYAPRFKDFINHALLANCKPHQLWVGISRSELFEERALAAALVDGRIEAFILDGASSSFAGPDSPLTGIKSFFITPRLAPHTREAKLRSSWFLARRLDEVLSAPSVDASTDTSSDAMVRHLPMDIPIDIPMDIPMLASPSQWGESPSGLNAGL</sequence>